<feature type="compositionally biased region" description="Polar residues" evidence="1">
    <location>
        <begin position="188"/>
        <end position="211"/>
    </location>
</feature>
<proteinExistence type="predicted"/>
<organism evidence="2 3">
    <name type="scientific">Colletotrichum abscissum</name>
    <dbReference type="NCBI Taxonomy" id="1671311"/>
    <lineage>
        <taxon>Eukaryota</taxon>
        <taxon>Fungi</taxon>
        <taxon>Dikarya</taxon>
        <taxon>Ascomycota</taxon>
        <taxon>Pezizomycotina</taxon>
        <taxon>Sordariomycetes</taxon>
        <taxon>Hypocreomycetidae</taxon>
        <taxon>Glomerellales</taxon>
        <taxon>Glomerellaceae</taxon>
        <taxon>Colletotrichum</taxon>
        <taxon>Colletotrichum acutatum species complex</taxon>
    </lineage>
</organism>
<protein>
    <submittedName>
        <fullName evidence="2">Uncharacterized protein</fullName>
    </submittedName>
</protein>
<evidence type="ECO:0000313" key="3">
    <source>
        <dbReference type="Proteomes" id="UP001056436"/>
    </source>
</evidence>
<name>A0A9Q0B090_9PEZI</name>
<evidence type="ECO:0000256" key="1">
    <source>
        <dbReference type="SAM" id="MobiDB-lite"/>
    </source>
</evidence>
<accession>A0A9Q0B090</accession>
<dbReference type="AlphaFoldDB" id="A0A9Q0B090"/>
<keyword evidence="3" id="KW-1185">Reference proteome</keyword>
<feature type="compositionally biased region" description="Basic and acidic residues" evidence="1">
    <location>
        <begin position="24"/>
        <end position="38"/>
    </location>
</feature>
<gene>
    <name evidence="2" type="ORF">CABS02_11045</name>
</gene>
<comment type="caution">
    <text evidence="2">The sequence shown here is derived from an EMBL/GenBank/DDBJ whole genome shotgun (WGS) entry which is preliminary data.</text>
</comment>
<feature type="compositionally biased region" description="Acidic residues" evidence="1">
    <location>
        <begin position="101"/>
        <end position="113"/>
    </location>
</feature>
<feature type="compositionally biased region" description="Polar residues" evidence="1">
    <location>
        <begin position="123"/>
        <end position="133"/>
    </location>
</feature>
<sequence>MNTMAGPSPASWNEPPIAPLLSPYREDKSKRLHSREGSRSSGKSQSFLASLERLNSQSNWSMGSMKKKQAMLVSRMTPSRGTRRSRASTESRGPFSSKEDFDVDDVDDVDDLELPPNILADNWGSSAPSSGSEQRPRRRGSKKPKKRVAKKEQKKRGFRARLRRLLGRDKKKSKGGHESPYSHRETRQNMQSEDSGLSDQQDATAERNPQPTKAGLSPPIENTPRSSCRNILRDAFAQSRAEAKEEPTDRPKEAVKPMDDGHTTKQ</sequence>
<feature type="compositionally biased region" description="Basic and acidic residues" evidence="1">
    <location>
        <begin position="175"/>
        <end position="187"/>
    </location>
</feature>
<reference evidence="2" key="1">
    <citation type="submission" date="2019-01" db="EMBL/GenBank/DDBJ databases">
        <title>Colletotrichum abscissum LGMF1257.</title>
        <authorList>
            <person name="Baroncelli R."/>
        </authorList>
    </citation>
    <scope>NUCLEOTIDE SEQUENCE</scope>
    <source>
        <strain evidence="2">Ca142</strain>
    </source>
</reference>
<feature type="region of interest" description="Disordered" evidence="1">
    <location>
        <begin position="1"/>
        <end position="266"/>
    </location>
</feature>
<evidence type="ECO:0000313" key="2">
    <source>
        <dbReference type="EMBL" id="KAI3540438.1"/>
    </source>
</evidence>
<dbReference type="EMBL" id="SDAQ01000091">
    <property type="protein sequence ID" value="KAI3540438.1"/>
    <property type="molecule type" value="Genomic_DNA"/>
</dbReference>
<feature type="compositionally biased region" description="Basic and acidic residues" evidence="1">
    <location>
        <begin position="241"/>
        <end position="266"/>
    </location>
</feature>
<feature type="compositionally biased region" description="Basic residues" evidence="1">
    <location>
        <begin position="136"/>
        <end position="174"/>
    </location>
</feature>
<dbReference type="OrthoDB" id="4845963at2759"/>
<dbReference type="Proteomes" id="UP001056436">
    <property type="component" value="Unassembled WGS sequence"/>
</dbReference>
<feature type="compositionally biased region" description="Polar residues" evidence="1">
    <location>
        <begin position="39"/>
        <end position="62"/>
    </location>
</feature>